<evidence type="ECO:0000313" key="1">
    <source>
        <dbReference type="EMBL" id="SDI54985.1"/>
    </source>
</evidence>
<dbReference type="EMBL" id="FNDS01000011">
    <property type="protein sequence ID" value="SDI54985.1"/>
    <property type="molecule type" value="Genomic_DNA"/>
</dbReference>
<keyword evidence="2" id="KW-1185">Reference proteome</keyword>
<reference evidence="2" key="1">
    <citation type="submission" date="2016-10" db="EMBL/GenBank/DDBJ databases">
        <authorList>
            <person name="Varghese N."/>
            <person name="Submissions S."/>
        </authorList>
    </citation>
    <scope>NUCLEOTIDE SEQUENCE [LARGE SCALE GENOMIC DNA]</scope>
    <source>
        <strain evidence="2">CCM 7469</strain>
    </source>
</reference>
<sequence>MSKRKAHNMRARLERSCRAMLSTNHVAVVNIDPSGRQGMVNWKNCKNIPPGQRIADAVCDIAHSWTIYISALCIDQRGQRYIKSIEIAPQGIYRAEHLSDAIEQSYRALRDECNPNHLVASGWIAIPSAVSLDEEQAARVFDAVGAWNQQKAA</sequence>
<proteinExistence type="predicted"/>
<dbReference type="AlphaFoldDB" id="A0A1G8LH90"/>
<gene>
    <name evidence="1" type="ORF">SAMN05216272_111150</name>
</gene>
<evidence type="ECO:0000313" key="2">
    <source>
        <dbReference type="Proteomes" id="UP000199636"/>
    </source>
</evidence>
<organism evidence="1 2">
    <name type="scientific">Pseudomonas panipatensis</name>
    <dbReference type="NCBI Taxonomy" id="428992"/>
    <lineage>
        <taxon>Bacteria</taxon>
        <taxon>Pseudomonadati</taxon>
        <taxon>Pseudomonadota</taxon>
        <taxon>Gammaproteobacteria</taxon>
        <taxon>Pseudomonadales</taxon>
        <taxon>Pseudomonadaceae</taxon>
        <taxon>Pseudomonas</taxon>
    </lineage>
</organism>
<name>A0A1G8LH90_9PSED</name>
<dbReference type="RefSeq" id="WP_090266909.1">
    <property type="nucleotide sequence ID" value="NZ_FNDS01000011.1"/>
</dbReference>
<accession>A0A1G8LH90</accession>
<dbReference type="OrthoDB" id="6997287at2"/>
<dbReference type="Proteomes" id="UP000199636">
    <property type="component" value="Unassembled WGS sequence"/>
</dbReference>
<protein>
    <submittedName>
        <fullName evidence="1">Uncharacterized protein</fullName>
    </submittedName>
</protein>
<dbReference type="STRING" id="428992.SAMN05216272_111150"/>